<evidence type="ECO:0000313" key="2">
    <source>
        <dbReference type="Proteomes" id="UP001301797"/>
    </source>
</evidence>
<keyword evidence="2" id="KW-1185">Reference proteome</keyword>
<sequence length="166" mass="18002">MEEKSLLKFLIIALVLLTASVSVNILLYTNQGGDAENGQNNQVEPSEKTVKTLPESISYLDYTNAYLQGADLAKINAYKTIFINANLREADLHGAKLTLADLTGANLKNADLIGAKLDYAILVNADLEDADLSYADLRGADLTGADLRGAIIEGADLRWIKGEYLR</sequence>
<dbReference type="Gene3D" id="2.160.20.80">
    <property type="entry name" value="E3 ubiquitin-protein ligase SopA"/>
    <property type="match status" value="1"/>
</dbReference>
<dbReference type="PANTHER" id="PTHR14136">
    <property type="entry name" value="BTB_POZ DOMAIN-CONTAINING PROTEIN KCTD9"/>
    <property type="match status" value="1"/>
</dbReference>
<gene>
    <name evidence="1" type="ORF">F1737_06975</name>
</gene>
<dbReference type="RefSeq" id="WP_317135878.1">
    <property type="nucleotide sequence ID" value="NZ_CP043875.1"/>
</dbReference>
<protein>
    <submittedName>
        <fullName evidence="1">Pentapeptide repeat-containing protein</fullName>
    </submittedName>
</protein>
<accession>A0AA97FBP1</accession>
<dbReference type="KEGG" id="mefw:F1737_06975"/>
<evidence type="ECO:0000313" key="1">
    <source>
        <dbReference type="EMBL" id="WOF16460.1"/>
    </source>
</evidence>
<dbReference type="Proteomes" id="UP001301797">
    <property type="component" value="Chromosome"/>
</dbReference>
<dbReference type="AlphaFoldDB" id="A0AA97FBP1"/>
<proteinExistence type="predicted"/>
<dbReference type="InterPro" id="IPR001646">
    <property type="entry name" value="5peptide_repeat"/>
</dbReference>
<reference evidence="1 2" key="1">
    <citation type="submission" date="2019-09" db="EMBL/GenBank/DDBJ databases">
        <title>The complete genome of Methanoplanus sp. FWC-SCC4.</title>
        <authorList>
            <person name="Chen S.-C."/>
            <person name="Zhou Y.-Z."/>
            <person name="Lai M.-C."/>
        </authorList>
    </citation>
    <scope>NUCLEOTIDE SEQUENCE [LARGE SCALE GENOMIC DNA]</scope>
    <source>
        <strain evidence="1 2">FWC-SCC4</strain>
    </source>
</reference>
<dbReference type="SUPFAM" id="SSF141571">
    <property type="entry name" value="Pentapeptide repeat-like"/>
    <property type="match status" value="1"/>
</dbReference>
<name>A0AA97FBP1_9EURY</name>
<dbReference type="PANTHER" id="PTHR14136:SF17">
    <property type="entry name" value="BTB_POZ DOMAIN-CONTAINING PROTEIN KCTD9"/>
    <property type="match status" value="1"/>
</dbReference>
<dbReference type="GeneID" id="85229899"/>
<dbReference type="Pfam" id="PF00805">
    <property type="entry name" value="Pentapeptide"/>
    <property type="match status" value="2"/>
</dbReference>
<dbReference type="EMBL" id="CP043875">
    <property type="protein sequence ID" value="WOF16460.1"/>
    <property type="molecule type" value="Genomic_DNA"/>
</dbReference>
<organism evidence="1 2">
    <name type="scientific">Methanochimaera problematica</name>
    <dbReference type="NCBI Taxonomy" id="2609417"/>
    <lineage>
        <taxon>Archaea</taxon>
        <taxon>Methanobacteriati</taxon>
        <taxon>Methanobacteriota</taxon>
        <taxon>Stenosarchaea group</taxon>
        <taxon>Methanomicrobia</taxon>
        <taxon>Methanomicrobiales</taxon>
        <taxon>Methanomicrobiaceae</taxon>
        <taxon>Methanochimaera</taxon>
    </lineage>
</organism>
<dbReference type="InterPro" id="IPR051082">
    <property type="entry name" value="Pentapeptide-BTB/POZ_domain"/>
</dbReference>